<dbReference type="SUPFAM" id="SSF53335">
    <property type="entry name" value="S-adenosyl-L-methionine-dependent methyltransferases"/>
    <property type="match status" value="1"/>
</dbReference>
<keyword evidence="2" id="KW-0169">Cobalamin biosynthesis</keyword>
<dbReference type="AlphaFoldDB" id="G5GG42"/>
<feature type="domain" description="Tetrapyrrole methylase" evidence="6">
    <location>
        <begin position="322"/>
        <end position="561"/>
    </location>
</feature>
<evidence type="ECO:0000256" key="4">
    <source>
        <dbReference type="ARBA" id="ARBA00022679"/>
    </source>
</evidence>
<dbReference type="GO" id="GO:0009236">
    <property type="term" value="P:cobalamin biosynthetic process"/>
    <property type="evidence" value="ECO:0007669"/>
    <property type="project" value="UniProtKB-UniPathway"/>
</dbReference>
<dbReference type="Pfam" id="PF00590">
    <property type="entry name" value="TP_methylase"/>
    <property type="match status" value="1"/>
</dbReference>
<dbReference type="Proteomes" id="UP000003011">
    <property type="component" value="Unassembled WGS sequence"/>
</dbReference>
<dbReference type="UniPathway" id="UPA00148"/>
<evidence type="ECO:0000313" key="7">
    <source>
        <dbReference type="EMBL" id="EHI56252.1"/>
    </source>
</evidence>
<dbReference type="Pfam" id="PF02571">
    <property type="entry name" value="CbiJ"/>
    <property type="match status" value="2"/>
</dbReference>
<dbReference type="GO" id="GO:0016994">
    <property type="term" value="F:precorrin-6A reductase activity"/>
    <property type="evidence" value="ECO:0007669"/>
    <property type="project" value="InterPro"/>
</dbReference>
<dbReference type="InterPro" id="IPR029063">
    <property type="entry name" value="SAM-dependent_MTases_sf"/>
</dbReference>
<dbReference type="InterPro" id="IPR003723">
    <property type="entry name" value="Precorrin-6x_reduct"/>
</dbReference>
<keyword evidence="8" id="KW-1185">Reference proteome</keyword>
<dbReference type="PANTHER" id="PTHR43182:SF1">
    <property type="entry name" value="COBALT-PRECORRIN-7 C(5)-METHYLTRANSFERASE"/>
    <property type="match status" value="1"/>
</dbReference>
<dbReference type="Pfam" id="PF03602">
    <property type="entry name" value="Cons_hypoth95"/>
    <property type="match status" value="1"/>
</dbReference>
<dbReference type="STRING" id="679200.HMPREF9333_00531"/>
<dbReference type="GO" id="GO:0032259">
    <property type="term" value="P:methylation"/>
    <property type="evidence" value="ECO:0007669"/>
    <property type="project" value="UniProtKB-KW"/>
</dbReference>
<dbReference type="Gene3D" id="3.40.50.150">
    <property type="entry name" value="Vaccinia Virus protein VP39"/>
    <property type="match status" value="1"/>
</dbReference>
<dbReference type="PROSITE" id="PS51014">
    <property type="entry name" value="COBK_CBIJ"/>
    <property type="match status" value="1"/>
</dbReference>
<dbReference type="PANTHER" id="PTHR43182">
    <property type="entry name" value="COBALT-PRECORRIN-6B C(15)-METHYLTRANSFERASE (DECARBOXYLATING)"/>
    <property type="match status" value="1"/>
</dbReference>
<accession>G5GG42</accession>
<dbReference type="InterPro" id="IPR014777">
    <property type="entry name" value="4pyrrole_Mease_sub1"/>
</dbReference>
<dbReference type="GO" id="GO:0008276">
    <property type="term" value="F:protein methyltransferase activity"/>
    <property type="evidence" value="ECO:0007669"/>
    <property type="project" value="InterPro"/>
</dbReference>
<organism evidence="7 8">
    <name type="scientific">Johnsonella ignava ATCC 51276</name>
    <dbReference type="NCBI Taxonomy" id="679200"/>
    <lineage>
        <taxon>Bacteria</taxon>
        <taxon>Bacillati</taxon>
        <taxon>Bacillota</taxon>
        <taxon>Clostridia</taxon>
        <taxon>Lachnospirales</taxon>
        <taxon>Lachnospiraceae</taxon>
        <taxon>Johnsonella</taxon>
    </lineage>
</organism>
<evidence type="ECO:0000256" key="2">
    <source>
        <dbReference type="ARBA" id="ARBA00022573"/>
    </source>
</evidence>
<dbReference type="InterPro" id="IPR050714">
    <property type="entry name" value="Cobalamin_biosynth_MTase"/>
</dbReference>
<dbReference type="EMBL" id="ACZL01000011">
    <property type="protein sequence ID" value="EHI56252.1"/>
    <property type="molecule type" value="Genomic_DNA"/>
</dbReference>
<dbReference type="HOGENOM" id="CLU_022862_0_0_9"/>
<evidence type="ECO:0000313" key="8">
    <source>
        <dbReference type="Proteomes" id="UP000003011"/>
    </source>
</evidence>
<dbReference type="InterPro" id="IPR012818">
    <property type="entry name" value="CbiE"/>
</dbReference>
<dbReference type="CDD" id="cd02440">
    <property type="entry name" value="AdoMet_MTases"/>
    <property type="match status" value="1"/>
</dbReference>
<dbReference type="RefSeq" id="WP_005539654.1">
    <property type="nucleotide sequence ID" value="NZ_JH378830.1"/>
</dbReference>
<name>G5GG42_9FIRM</name>
<reference evidence="7 8" key="1">
    <citation type="submission" date="2011-08" db="EMBL/GenBank/DDBJ databases">
        <title>The Genome Sequence of Johnsonella ignava ATCC 51276.</title>
        <authorList>
            <consortium name="The Broad Institute Genome Sequencing Platform"/>
            <person name="Earl A."/>
            <person name="Ward D."/>
            <person name="Feldgarden M."/>
            <person name="Gevers D."/>
            <person name="Izard J."/>
            <person name="Blanton J.M."/>
            <person name="Baranova O.V."/>
            <person name="Dewhirst F.E."/>
            <person name="Young S.K."/>
            <person name="Zeng Q."/>
            <person name="Gargeya S."/>
            <person name="Fitzgerald M."/>
            <person name="Haas B."/>
            <person name="Abouelleil A."/>
            <person name="Alvarado L."/>
            <person name="Arachchi H.M."/>
            <person name="Berlin A."/>
            <person name="Brown A."/>
            <person name="Chapman S.B."/>
            <person name="Chen Z."/>
            <person name="Dunbar C."/>
            <person name="Freedman E."/>
            <person name="Gearin G."/>
            <person name="Gellesch M."/>
            <person name="Goldberg J."/>
            <person name="Griggs A."/>
            <person name="Gujja S."/>
            <person name="Heiman D."/>
            <person name="Howarth C."/>
            <person name="Larson L."/>
            <person name="Lui A."/>
            <person name="MacDonald P.J.P."/>
            <person name="Montmayeur A."/>
            <person name="Murphy C."/>
            <person name="Neiman D."/>
            <person name="Pearson M."/>
            <person name="Priest M."/>
            <person name="Roberts A."/>
            <person name="Saif S."/>
            <person name="Shea T."/>
            <person name="Shenoy N."/>
            <person name="Sisk P."/>
            <person name="Stolte C."/>
            <person name="Sykes S."/>
            <person name="Wortman J."/>
            <person name="Nusbaum C."/>
            <person name="Birren B."/>
        </authorList>
    </citation>
    <scope>NUCLEOTIDE SEQUENCE [LARGE SCALE GENOMIC DNA]</scope>
    <source>
        <strain evidence="7 8">ATCC 51276</strain>
    </source>
</reference>
<evidence type="ECO:0000259" key="6">
    <source>
        <dbReference type="Pfam" id="PF00590"/>
    </source>
</evidence>
<sequence length="808" mass="90575">MEKILIFGGTSEGRELALMCENSELPAYICVAGNYGSGVLGNLKHVKIIEGKKDSADMLSLIKELGISVVYDATHPYAAVVSKNIKSACKKSKIKYLRVRRKTDDFNDCIDGNSINNTSDDISGSVSVSDFSSIYLNRKSKKIYNNIFDFADVIEVPDIESAVEYLKDTQGSILISTGSKEISKYTLLDPKRLYPRVLPSYESIEACTKAGIENSHIIAMQGPFNTELNIAMLNFYKCSYMVSKQSGNRGGFKDKVYACKSTGTKLIIIKAPSEKGGVSIEEALKDIEMMNKAYKKNICKKEKNSDNKRDLTDSIYISVKAAGMGMGAYENMSIETIRCILEADVICGAVRMVDNACKIRGKYNTGRDFDKFVSYKTDEIVTFIKEKIKYKIKEKIKNKECKSAEERTQNIQNYNIEKDVSYNDINIHRYNIVILVSGDSGFYSLAQNLSEYVYRMFDEMVFEYKAGEIDLKTEFNILPGISSISYMSAKCMLSWHDMKIISFHGKDEDIVYEVKNNYKIFALTSGDKTVSRLMRTLTDHGLGKVLVYVGERLSYDDEKITCKYACELTEYNFAKLTSLIILNQGFNNRENENIESKSVISLFGIDDDRFIRDKVPMTKAEIRAVSLSKLCIKPDSICIDIGAGTGSVSIEMALAAYKGKVYAIEKNKEACRLIKENIKKFDLEDSTGDEYSNSCNNPAIEIINSEGYFMLKNFKERFSTLTHAFIGGSSGKLSLIVDKLLEINKNMRIVINAISLETASEIITIFKKYEKAGYSTQIVQVAVTKTKKVAGYTMASALNPVFIGLLHN</sequence>
<evidence type="ECO:0000256" key="5">
    <source>
        <dbReference type="ARBA" id="ARBA00022691"/>
    </source>
</evidence>
<protein>
    <recommendedName>
        <fullName evidence="6">Tetrapyrrole methylase domain-containing protein</fullName>
    </recommendedName>
</protein>
<evidence type="ECO:0000256" key="3">
    <source>
        <dbReference type="ARBA" id="ARBA00022603"/>
    </source>
</evidence>
<comment type="pathway">
    <text evidence="1">Cofactor biosynthesis; adenosylcobalamin biosynthesis.</text>
</comment>
<evidence type="ECO:0000256" key="1">
    <source>
        <dbReference type="ARBA" id="ARBA00004953"/>
    </source>
</evidence>
<dbReference type="SUPFAM" id="SSF53790">
    <property type="entry name" value="Tetrapyrrole methylase"/>
    <property type="match status" value="1"/>
</dbReference>
<dbReference type="eggNOG" id="COG2241">
    <property type="taxonomic scope" value="Bacteria"/>
</dbReference>
<gene>
    <name evidence="7" type="ORF">HMPREF9333_00531</name>
</gene>
<dbReference type="Gene3D" id="3.30.950.10">
    <property type="entry name" value="Methyltransferase, Cobalt-precorrin-4 Transmethylase, Domain 2"/>
    <property type="match status" value="1"/>
</dbReference>
<dbReference type="NCBIfam" id="TIGR02469">
    <property type="entry name" value="CbiT"/>
    <property type="match status" value="1"/>
</dbReference>
<dbReference type="eggNOG" id="COG2099">
    <property type="taxonomic scope" value="Bacteria"/>
</dbReference>
<dbReference type="InterPro" id="IPR035996">
    <property type="entry name" value="4pyrrol_Methylase_sf"/>
</dbReference>
<comment type="caution">
    <text evidence="7">The sequence shown here is derived from an EMBL/GenBank/DDBJ whole genome shotgun (WGS) entry which is preliminary data.</text>
</comment>
<proteinExistence type="predicted"/>
<dbReference type="InterPro" id="IPR014008">
    <property type="entry name" value="Cbl_synth_MTase_CbiT"/>
</dbReference>
<keyword evidence="3" id="KW-0489">Methyltransferase</keyword>
<dbReference type="eggNOG" id="COG2242">
    <property type="taxonomic scope" value="Bacteria"/>
</dbReference>
<keyword evidence="4" id="KW-0808">Transferase</keyword>
<keyword evidence="5" id="KW-0949">S-adenosyl-L-methionine</keyword>
<dbReference type="InterPro" id="IPR000878">
    <property type="entry name" value="4pyrrol_Mease"/>
</dbReference>
<dbReference type="OrthoDB" id="9780707at2"/>
<dbReference type="InterPro" id="IPR014776">
    <property type="entry name" value="4pyrrole_Mease_sub2"/>
</dbReference>
<dbReference type="CDD" id="cd11644">
    <property type="entry name" value="Precorrin-6Y-MT"/>
    <property type="match status" value="1"/>
</dbReference>
<dbReference type="Gene3D" id="3.40.1010.10">
    <property type="entry name" value="Cobalt-precorrin-4 Transmethylase, Domain 1"/>
    <property type="match status" value="1"/>
</dbReference>